<evidence type="ECO:0000313" key="1">
    <source>
        <dbReference type="EMBL" id="EGC32016.1"/>
    </source>
</evidence>
<dbReference type="VEuPathDB" id="AmoebaDB:DICPUDRAFT_92677"/>
<dbReference type="OMA" id="YPSHIRN"/>
<dbReference type="EMBL" id="GL871217">
    <property type="protein sequence ID" value="EGC32016.1"/>
    <property type="molecule type" value="Genomic_DNA"/>
</dbReference>
<dbReference type="GeneID" id="10507649"/>
<proteinExistence type="predicted"/>
<dbReference type="RefSeq" id="XP_003291472.1">
    <property type="nucleotide sequence ID" value="XM_003291424.1"/>
</dbReference>
<sequence>MTKGEMIRGEFSVGLTNTISSLLNDDEDFQLVHAQQMLTYLSNKGYYPPETILTTLLETLKSKRGGDEAVTFQIMEVLNVFKDNQYYFGLTDELFIKTIVSLRYHLGDKDVGYPKETLFKFLSSKLLLSYFVSSYSTILQNVDPNFNLKSALIKEVMSLMQVCDLETFKELLEFLLNIYKNSKFATINTLPIICSGFKEISNYNRKLLFCQLLPAGKIKNALVTEFIEDIYPSHIRNKKNNNPLIEDLAPWLTKLSKKNMRKNKLSGGSTESDLNLSVESTKSIYSMDLDLQEPVGNHELFVLLCTQLYQSAIVTAIELEDNTESPLPKPIQWDQIHSDFKEFSNFIVQFIQENPGQISNPDLIQLSLRDLDIIFEVKLLNK</sequence>
<accession>F0ZVM5</accession>
<dbReference type="FunCoup" id="F0ZVM5">
    <property type="interactions" value="398"/>
</dbReference>
<dbReference type="InParanoid" id="F0ZVM5"/>
<dbReference type="OrthoDB" id="10653936at2759"/>
<dbReference type="AlphaFoldDB" id="F0ZVM5"/>
<evidence type="ECO:0000313" key="2">
    <source>
        <dbReference type="Proteomes" id="UP000001064"/>
    </source>
</evidence>
<name>F0ZVM5_DICPU</name>
<dbReference type="KEGG" id="dpp:DICPUDRAFT_92677"/>
<organism evidence="1 2">
    <name type="scientific">Dictyostelium purpureum</name>
    <name type="common">Slime mold</name>
    <dbReference type="NCBI Taxonomy" id="5786"/>
    <lineage>
        <taxon>Eukaryota</taxon>
        <taxon>Amoebozoa</taxon>
        <taxon>Evosea</taxon>
        <taxon>Eumycetozoa</taxon>
        <taxon>Dictyostelia</taxon>
        <taxon>Dictyosteliales</taxon>
        <taxon>Dictyosteliaceae</taxon>
        <taxon>Dictyostelium</taxon>
    </lineage>
</organism>
<protein>
    <submittedName>
        <fullName evidence="1">Uncharacterized protein</fullName>
    </submittedName>
</protein>
<reference evidence="2" key="1">
    <citation type="journal article" date="2011" name="Genome Biol.">
        <title>Comparative genomics of the social amoebae Dictyostelium discoideum and Dictyostelium purpureum.</title>
        <authorList>
            <consortium name="US DOE Joint Genome Institute (JGI-PGF)"/>
            <person name="Sucgang R."/>
            <person name="Kuo A."/>
            <person name="Tian X."/>
            <person name="Salerno W."/>
            <person name="Parikh A."/>
            <person name="Feasley C.L."/>
            <person name="Dalin E."/>
            <person name="Tu H."/>
            <person name="Huang E."/>
            <person name="Barry K."/>
            <person name="Lindquist E."/>
            <person name="Shapiro H."/>
            <person name="Bruce D."/>
            <person name="Schmutz J."/>
            <person name="Salamov A."/>
            <person name="Fey P."/>
            <person name="Gaudet P."/>
            <person name="Anjard C."/>
            <person name="Babu M.M."/>
            <person name="Basu S."/>
            <person name="Bushmanova Y."/>
            <person name="van der Wel H."/>
            <person name="Katoh-Kurasawa M."/>
            <person name="Dinh C."/>
            <person name="Coutinho P.M."/>
            <person name="Saito T."/>
            <person name="Elias M."/>
            <person name="Schaap P."/>
            <person name="Kay R.R."/>
            <person name="Henrissat B."/>
            <person name="Eichinger L."/>
            <person name="Rivero F."/>
            <person name="Putnam N.H."/>
            <person name="West C.M."/>
            <person name="Loomis W.F."/>
            <person name="Chisholm R.L."/>
            <person name="Shaulsky G."/>
            <person name="Strassmann J.E."/>
            <person name="Queller D.C."/>
            <person name="Kuspa A."/>
            <person name="Grigoriev I.V."/>
        </authorList>
    </citation>
    <scope>NUCLEOTIDE SEQUENCE [LARGE SCALE GENOMIC DNA]</scope>
    <source>
        <strain evidence="2">QSDP1</strain>
    </source>
</reference>
<dbReference type="eggNOG" id="ENOG502RHJ9">
    <property type="taxonomic scope" value="Eukaryota"/>
</dbReference>
<dbReference type="Proteomes" id="UP000001064">
    <property type="component" value="Unassembled WGS sequence"/>
</dbReference>
<gene>
    <name evidence="1" type="ORF">DICPUDRAFT_92677</name>
</gene>
<keyword evidence="2" id="KW-1185">Reference proteome</keyword>